<sequence>MNNNGFEIERKYLIRYPNLTILGRNAEATDIVQTYLLCPEPGSSERVRKRGADGEYVYTHTMKTRV</sequence>
<evidence type="ECO:0000313" key="1">
    <source>
        <dbReference type="EMBL" id="MBD4337174.1"/>
    </source>
</evidence>
<accession>A0A8I0GZA0</accession>
<gene>
    <name evidence="1" type="ORF">GUH15_14125</name>
</gene>
<dbReference type="Proteomes" id="UP000653002">
    <property type="component" value="Unassembled WGS sequence"/>
</dbReference>
<dbReference type="Gene3D" id="2.40.320.10">
    <property type="entry name" value="Hypothetical Protein Pfu-838710-001"/>
    <property type="match status" value="1"/>
</dbReference>
<protein>
    <submittedName>
        <fullName evidence="1">Uncharacterized protein</fullName>
    </submittedName>
</protein>
<organism evidence="1 2">
    <name type="scientific">Xanthomonas citri pv. citri</name>
    <dbReference type="NCBI Taxonomy" id="611301"/>
    <lineage>
        <taxon>Bacteria</taxon>
        <taxon>Pseudomonadati</taxon>
        <taxon>Pseudomonadota</taxon>
        <taxon>Gammaproteobacteria</taxon>
        <taxon>Lysobacterales</taxon>
        <taxon>Lysobacteraceae</taxon>
        <taxon>Xanthomonas</taxon>
    </lineage>
</organism>
<reference evidence="1" key="1">
    <citation type="submission" date="2020-01" db="EMBL/GenBank/DDBJ databases">
        <authorList>
            <person name="Richard D."/>
        </authorList>
    </citation>
    <scope>NUCLEOTIDE SEQUENCE</scope>
    <source>
        <strain evidence="1">JP541</strain>
    </source>
</reference>
<feature type="non-terminal residue" evidence="1">
    <location>
        <position position="66"/>
    </location>
</feature>
<evidence type="ECO:0000313" key="2">
    <source>
        <dbReference type="Proteomes" id="UP000653002"/>
    </source>
</evidence>
<dbReference type="AlphaFoldDB" id="A0A8I0GZA0"/>
<name>A0A8I0GZA0_XANCI</name>
<proteinExistence type="predicted"/>
<dbReference type="EMBL" id="JAABFR010001120">
    <property type="protein sequence ID" value="MBD4337174.1"/>
    <property type="molecule type" value="Genomic_DNA"/>
</dbReference>
<comment type="caution">
    <text evidence="1">The sequence shown here is derived from an EMBL/GenBank/DDBJ whole genome shotgun (WGS) entry which is preliminary data.</text>
</comment>